<name>A0ABW3NPD1_9FLAO</name>
<protein>
    <submittedName>
        <fullName evidence="2">SusD/RagB family nutrient-binding outer membrane lipoprotein</fullName>
    </submittedName>
</protein>
<dbReference type="InterPro" id="IPR041662">
    <property type="entry name" value="SusD-like_2"/>
</dbReference>
<gene>
    <name evidence="2" type="ORF">ACFQ3Q_04120</name>
</gene>
<dbReference type="Pfam" id="PF12771">
    <property type="entry name" value="SusD-like_2"/>
    <property type="match status" value="2"/>
</dbReference>
<dbReference type="Proteomes" id="UP001597131">
    <property type="component" value="Unassembled WGS sequence"/>
</dbReference>
<evidence type="ECO:0000313" key="2">
    <source>
        <dbReference type="EMBL" id="MFD1094927.1"/>
    </source>
</evidence>
<dbReference type="RefSeq" id="WP_380743215.1">
    <property type="nucleotide sequence ID" value="NZ_JBHTLI010000001.1"/>
</dbReference>
<keyword evidence="1" id="KW-0732">Signal</keyword>
<sequence>MKSIMKGILKIFSATLLLMVFSLSSCSDFEEINTKPDSFTSEEVSAKYFLTGIQIELYAPNRYPYWRAQLIHADRFAGMFTFGFNGCWWTDGLAYSYSAGYTDASYDWMASYVSNLSVYQNFVKEGGDLQNEKFYALGLIMEGLYYQMYTDTFGMVPYSEASNPDIITPKFDSQEEIYKGVIAKLDEAMAIIGDATSTGEGVENLTDNDLFFNGDLQKWKKLANTLKLRMALRAQGAAGADFADAVIAEAMSQPLLNTDADNALMPKDTEIDQFGNAAYGDIWHNFGGLGSKWKIGKTAVDYLRDNNDPRLSKYAEPIIGGEVTFTKPAEGSGVALFDKYVDFVLGELDNAGVEYTRTDSGDQVIINVSDEEEYYVGQPTRLNGDIYPHVKYELFSAPADWVVNPKNQGEPIFPEVVMTAAEGNFLQAEAIVKGLSSGDAQSYYQEGIRQAMKIWEVDEAAIENFIATEDMALLDGSMEENLEKIAVQRWLAAYTDGFEAWAIVRDTGYPKELANGVSDYDIYSAGTLNGEYPQRMRYGNQEYNTNGANLEAALQQQGPDEMGTELWWAQN</sequence>
<keyword evidence="3" id="KW-1185">Reference proteome</keyword>
<dbReference type="EMBL" id="JBHTLI010000001">
    <property type="protein sequence ID" value="MFD1094927.1"/>
    <property type="molecule type" value="Genomic_DNA"/>
</dbReference>
<reference evidence="3" key="1">
    <citation type="journal article" date="2019" name="Int. J. Syst. Evol. Microbiol.">
        <title>The Global Catalogue of Microorganisms (GCM) 10K type strain sequencing project: providing services to taxonomists for standard genome sequencing and annotation.</title>
        <authorList>
            <consortium name="The Broad Institute Genomics Platform"/>
            <consortium name="The Broad Institute Genome Sequencing Center for Infectious Disease"/>
            <person name="Wu L."/>
            <person name="Ma J."/>
        </authorList>
    </citation>
    <scope>NUCLEOTIDE SEQUENCE [LARGE SCALE GENOMIC DNA]</scope>
    <source>
        <strain evidence="3">CCUG 64793</strain>
    </source>
</reference>
<dbReference type="SUPFAM" id="SSF48452">
    <property type="entry name" value="TPR-like"/>
    <property type="match status" value="1"/>
</dbReference>
<accession>A0ABW3NPD1</accession>
<evidence type="ECO:0000313" key="3">
    <source>
        <dbReference type="Proteomes" id="UP001597131"/>
    </source>
</evidence>
<feature type="chain" id="PRO_5046322282" evidence="1">
    <location>
        <begin position="28"/>
        <end position="571"/>
    </location>
</feature>
<dbReference type="PROSITE" id="PS51257">
    <property type="entry name" value="PROKAR_LIPOPROTEIN"/>
    <property type="match status" value="1"/>
</dbReference>
<proteinExistence type="predicted"/>
<feature type="signal peptide" evidence="1">
    <location>
        <begin position="1"/>
        <end position="27"/>
    </location>
</feature>
<dbReference type="Gene3D" id="1.25.40.390">
    <property type="match status" value="1"/>
</dbReference>
<organism evidence="2 3">
    <name type="scientific">Salegentibacter chungangensis</name>
    <dbReference type="NCBI Taxonomy" id="1335724"/>
    <lineage>
        <taxon>Bacteria</taxon>
        <taxon>Pseudomonadati</taxon>
        <taxon>Bacteroidota</taxon>
        <taxon>Flavobacteriia</taxon>
        <taxon>Flavobacteriales</taxon>
        <taxon>Flavobacteriaceae</taxon>
        <taxon>Salegentibacter</taxon>
    </lineage>
</organism>
<evidence type="ECO:0000256" key="1">
    <source>
        <dbReference type="SAM" id="SignalP"/>
    </source>
</evidence>
<dbReference type="InterPro" id="IPR011990">
    <property type="entry name" value="TPR-like_helical_dom_sf"/>
</dbReference>
<comment type="caution">
    <text evidence="2">The sequence shown here is derived from an EMBL/GenBank/DDBJ whole genome shotgun (WGS) entry which is preliminary data.</text>
</comment>
<keyword evidence="2" id="KW-0449">Lipoprotein</keyword>